<feature type="compositionally biased region" description="Low complexity" evidence="1">
    <location>
        <begin position="155"/>
        <end position="172"/>
    </location>
</feature>
<reference evidence="2" key="1">
    <citation type="journal article" date="2016" name="Sci. Rep.">
        <title>Molecular characterization of firefly nuptial gifts: a multi-omics approach sheds light on postcopulatory sexual selection.</title>
        <authorList>
            <person name="Al-Wathiqui N."/>
            <person name="Fallon T.R."/>
            <person name="South A."/>
            <person name="Weng J.K."/>
            <person name="Lewis S.M."/>
        </authorList>
    </citation>
    <scope>NUCLEOTIDE SEQUENCE</scope>
</reference>
<organism evidence="2">
    <name type="scientific">Photinus pyralis</name>
    <name type="common">Common eastern firefly</name>
    <name type="synonym">Lampyris pyralis</name>
    <dbReference type="NCBI Taxonomy" id="7054"/>
    <lineage>
        <taxon>Eukaryota</taxon>
        <taxon>Metazoa</taxon>
        <taxon>Ecdysozoa</taxon>
        <taxon>Arthropoda</taxon>
        <taxon>Hexapoda</taxon>
        <taxon>Insecta</taxon>
        <taxon>Pterygota</taxon>
        <taxon>Neoptera</taxon>
        <taxon>Endopterygota</taxon>
        <taxon>Coleoptera</taxon>
        <taxon>Polyphaga</taxon>
        <taxon>Elateriformia</taxon>
        <taxon>Elateroidea</taxon>
        <taxon>Lampyridae</taxon>
        <taxon>Lampyrinae</taxon>
        <taxon>Photinus</taxon>
    </lineage>
</organism>
<proteinExistence type="predicted"/>
<protein>
    <submittedName>
        <fullName evidence="2">Uncharacterized protein</fullName>
    </submittedName>
</protein>
<accession>A0A1Y1MC81</accession>
<dbReference type="AlphaFoldDB" id="A0A1Y1MC81"/>
<dbReference type="EMBL" id="GEZM01034979">
    <property type="protein sequence ID" value="JAV83443.1"/>
    <property type="molecule type" value="Transcribed_RNA"/>
</dbReference>
<evidence type="ECO:0000313" key="2">
    <source>
        <dbReference type="EMBL" id="JAV83442.1"/>
    </source>
</evidence>
<sequence length="290" mass="33286">MWTLIQFIDDDDDNDYDVIPTSWIVNNTTCVFPQEKASKVKFLVKSNASPDKTWEEMQIQIIHNEIGNYNKALQMMFRAAKKAPLFSDDEKGRGHRQKKETKFHGECDSEENSPRNRNNSKELLEESHYPTVPPSFSVKYNKQASTPAPHKRTTLPPSELASNPSSSSAQNNDPVVHSHSTFSLSAFENVNVNCDIKTKHNCTFDGNNLLFSIAQQLCKLSVDMTKMKTHLKHIRENTNEKVNATVEESYDADELFLFPIKNEEQLHNIETQLKNPDNNNKLVVLRHFMF</sequence>
<feature type="region of interest" description="Disordered" evidence="1">
    <location>
        <begin position="86"/>
        <end position="176"/>
    </location>
</feature>
<evidence type="ECO:0000256" key="1">
    <source>
        <dbReference type="SAM" id="MobiDB-lite"/>
    </source>
</evidence>
<name>A0A1Y1MC81_PHOPY</name>
<dbReference type="EMBL" id="GEZM01034980">
    <property type="protein sequence ID" value="JAV83442.1"/>
    <property type="molecule type" value="Transcribed_RNA"/>
</dbReference>
<feature type="compositionally biased region" description="Basic and acidic residues" evidence="1">
    <location>
        <begin position="119"/>
        <end position="128"/>
    </location>
</feature>